<dbReference type="EMBL" id="HBNS01036515">
    <property type="protein sequence ID" value="CAE4633109.1"/>
    <property type="molecule type" value="Transcribed_RNA"/>
</dbReference>
<evidence type="ECO:0000256" key="1">
    <source>
        <dbReference type="SAM" id="SignalP"/>
    </source>
</evidence>
<dbReference type="AlphaFoldDB" id="A0A6V2JXJ9"/>
<evidence type="ECO:0000313" key="2">
    <source>
        <dbReference type="EMBL" id="CAE4633109.1"/>
    </source>
</evidence>
<sequence>MQTMSSTFLLLLLCVDACGVCFDYRYRSHHFCILLSSIDRNECRVDFFPGIHTFCCPPPQCTEQSSSHHLSRKRDWLGGIDTGRMLRDRDRRTLCICPLFP</sequence>
<evidence type="ECO:0008006" key="3">
    <source>
        <dbReference type="Google" id="ProtNLM"/>
    </source>
</evidence>
<gene>
    <name evidence="2" type="ORF">DBRI00130_LOCUS28520</name>
</gene>
<accession>A0A6V2JXJ9</accession>
<name>A0A6V2JXJ9_9STRA</name>
<organism evidence="2">
    <name type="scientific">Ditylum brightwellii</name>
    <dbReference type="NCBI Taxonomy" id="49249"/>
    <lineage>
        <taxon>Eukaryota</taxon>
        <taxon>Sar</taxon>
        <taxon>Stramenopiles</taxon>
        <taxon>Ochrophyta</taxon>
        <taxon>Bacillariophyta</taxon>
        <taxon>Mediophyceae</taxon>
        <taxon>Lithodesmiophycidae</taxon>
        <taxon>Lithodesmiales</taxon>
        <taxon>Lithodesmiaceae</taxon>
        <taxon>Ditylum</taxon>
    </lineage>
</organism>
<feature type="signal peptide" evidence="1">
    <location>
        <begin position="1"/>
        <end position="19"/>
    </location>
</feature>
<keyword evidence="1" id="KW-0732">Signal</keyword>
<feature type="chain" id="PRO_5030160907" description="Secreted protein" evidence="1">
    <location>
        <begin position="20"/>
        <end position="101"/>
    </location>
</feature>
<proteinExistence type="predicted"/>
<reference evidence="2" key="1">
    <citation type="submission" date="2021-01" db="EMBL/GenBank/DDBJ databases">
        <authorList>
            <person name="Corre E."/>
            <person name="Pelletier E."/>
            <person name="Niang G."/>
            <person name="Scheremetjew M."/>
            <person name="Finn R."/>
            <person name="Kale V."/>
            <person name="Holt S."/>
            <person name="Cochrane G."/>
            <person name="Meng A."/>
            <person name="Brown T."/>
            <person name="Cohen L."/>
        </authorList>
    </citation>
    <scope>NUCLEOTIDE SEQUENCE</scope>
    <source>
        <strain evidence="2">GSO104</strain>
    </source>
</reference>
<protein>
    <recommendedName>
        <fullName evidence="3">Secreted protein</fullName>
    </recommendedName>
</protein>